<gene>
    <name evidence="1" type="ORF">FEHR0123_LOCUS1798</name>
</gene>
<reference evidence="1" key="1">
    <citation type="submission" date="2021-01" db="EMBL/GenBank/DDBJ databases">
        <authorList>
            <person name="Corre E."/>
            <person name="Pelletier E."/>
            <person name="Niang G."/>
            <person name="Scheremetjew M."/>
            <person name="Finn R."/>
            <person name="Kale V."/>
            <person name="Holt S."/>
            <person name="Cochrane G."/>
            <person name="Meng A."/>
            <person name="Brown T."/>
            <person name="Cohen L."/>
        </authorList>
    </citation>
    <scope>NUCLEOTIDE SEQUENCE</scope>
    <source>
        <strain evidence="1">Fehren 1</strain>
    </source>
</reference>
<accession>A0A7S3MK50</accession>
<proteinExistence type="predicted"/>
<protein>
    <submittedName>
        <fullName evidence="1">Uncharacterized protein</fullName>
    </submittedName>
</protein>
<dbReference type="AlphaFoldDB" id="A0A7S3MK50"/>
<sequence length="99" mass="11421">MTHGYCMAAVFHARMLPALAQHYRIVLFDNLSWGLNSRVDNIGDALDSAEKAEQWLVSWWHALIETMGTELTIHERAHAAGLRLPDRLHQWNARLFRLS</sequence>
<dbReference type="Gene3D" id="3.40.50.1820">
    <property type="entry name" value="alpha/beta hydrolase"/>
    <property type="match status" value="1"/>
</dbReference>
<evidence type="ECO:0000313" key="1">
    <source>
        <dbReference type="EMBL" id="CAE0306891.1"/>
    </source>
</evidence>
<name>A0A7S3MK50_9SPIT</name>
<dbReference type="EMBL" id="HBIE01005735">
    <property type="protein sequence ID" value="CAE0306891.1"/>
    <property type="molecule type" value="Transcribed_RNA"/>
</dbReference>
<dbReference type="InterPro" id="IPR029058">
    <property type="entry name" value="AB_hydrolase_fold"/>
</dbReference>
<organism evidence="1">
    <name type="scientific">Favella ehrenbergii</name>
    <dbReference type="NCBI Taxonomy" id="182087"/>
    <lineage>
        <taxon>Eukaryota</taxon>
        <taxon>Sar</taxon>
        <taxon>Alveolata</taxon>
        <taxon>Ciliophora</taxon>
        <taxon>Intramacronucleata</taxon>
        <taxon>Spirotrichea</taxon>
        <taxon>Choreotrichia</taxon>
        <taxon>Tintinnida</taxon>
        <taxon>Xystonellidae</taxon>
        <taxon>Favella</taxon>
    </lineage>
</organism>
<dbReference type="SUPFAM" id="SSF53474">
    <property type="entry name" value="alpha/beta-Hydrolases"/>
    <property type="match status" value="1"/>
</dbReference>